<dbReference type="InterPro" id="IPR001054">
    <property type="entry name" value="A/G_cyclase"/>
</dbReference>
<dbReference type="SUPFAM" id="SSF55073">
    <property type="entry name" value="Nucleotide cyclase"/>
    <property type="match status" value="1"/>
</dbReference>
<dbReference type="EMBL" id="FXYG01000002">
    <property type="protein sequence ID" value="SMX40011.1"/>
    <property type="molecule type" value="Genomic_DNA"/>
</dbReference>
<feature type="domain" description="Guanylate cyclase" evidence="3">
    <location>
        <begin position="16"/>
        <end position="140"/>
    </location>
</feature>
<sequence>MRKQVQIEPTERRMCTVLFADIVRSTMMIGSLDPEDAVSHLGPAIELIMSICENFGATTLFTGDGALAVFGSPNADEDHAVKAIASAQRIIERIGKLDDRQLDVRVGVHSGELLVGQLQHTLGEEQAFLGPVMNIASKIEAAARKNVVTVSGQVLENAGDLFDHTHVGDLELDGGAGPIKLFEITGRKEQVSRWMARARRERSPFVGRERELAELVAAWNQARDGKGNSVLLLGAAGVGKSRLLHELVENWPLGAHQVLEFNCFSLDQEAAYLPITRVINARLGLSDTKSDAELDQKLSDVLGGTKFLDAHTRSALYSLFSRFQMEPALSAVDPSRRRRQLNQMLSRLVLSMKQDKPLLLLFEDLHWADQGTLDVIDNLLGQVRGTNVLILLTSRNANLFTNDPMGLLKVVPVAPLGEAACKDLITRLLGQSDIDGQLGSYIEAMSGRTPLFVEEFAHHMRDRMSQAGFKDGAMDSLGDIEIPARVQPLIASRIDALQSEDRKALQLVAVGGLQWTWGVLADTLQRLGFDAKTQISTLIERGFLELPESQDGQQLRFSHALVQKVGYRSIPRQRRARLHRAIYETLLSRGTSDDLDVAQSIARHADKGELWLEAAEAYTRCGELSIKLFSFEAAVSYFENALRCIDQVQKRTGTQVAVDLGLRARRGLRVSLVASGNFNRILTISREAEALSDALGDTSARVAFQVDQAIMLTILADVRQAMEVSERALRSATDAEDPRLQANAAFALAQAAWFHGNFAAARSAIDQHADLFQTVFRVAEAGTTGSISVLGLATRANANSMMHRFDEADAGIREVLSIAEETGKAYDLSFALIARGIWCWQRNEPADAAIALRRALRVSDDAGIDVLCCFAAAPLARVQSVLGELPDARLVLNRGLELARDMEMEAFVAWLLSAEVQVLAQEGRTKEAKELQSDLNDLCDRNGYFQHEQSKALRAFET</sequence>
<organism evidence="4 5">
    <name type="scientific">Ruegeria arenilitoris</name>
    <dbReference type="NCBI Taxonomy" id="1173585"/>
    <lineage>
        <taxon>Bacteria</taxon>
        <taxon>Pseudomonadati</taxon>
        <taxon>Pseudomonadota</taxon>
        <taxon>Alphaproteobacteria</taxon>
        <taxon>Rhodobacterales</taxon>
        <taxon>Roseobacteraceae</taxon>
        <taxon>Ruegeria</taxon>
    </lineage>
</organism>
<dbReference type="PANTHER" id="PTHR16305">
    <property type="entry name" value="TESTICULAR SOLUBLE ADENYLYL CYCLASE"/>
    <property type="match status" value="1"/>
</dbReference>
<evidence type="ECO:0000256" key="2">
    <source>
        <dbReference type="ARBA" id="ARBA00022840"/>
    </source>
</evidence>
<protein>
    <submittedName>
        <fullName evidence="4">Adenylate cyclase 1</fullName>
        <ecNumber evidence="4">4.6.1.1</ecNumber>
    </submittedName>
</protein>
<dbReference type="Gene3D" id="3.30.70.1230">
    <property type="entry name" value="Nucleotide cyclase"/>
    <property type="match status" value="1"/>
</dbReference>
<evidence type="ECO:0000313" key="5">
    <source>
        <dbReference type="Proteomes" id="UP000202485"/>
    </source>
</evidence>
<evidence type="ECO:0000259" key="3">
    <source>
        <dbReference type="PROSITE" id="PS50125"/>
    </source>
</evidence>
<dbReference type="AlphaFoldDB" id="A0A238KAX6"/>
<dbReference type="InterPro" id="IPR019734">
    <property type="entry name" value="TPR_rpt"/>
</dbReference>
<dbReference type="Proteomes" id="UP000202485">
    <property type="component" value="Unassembled WGS sequence"/>
</dbReference>
<keyword evidence="5" id="KW-1185">Reference proteome</keyword>
<dbReference type="Pfam" id="PF13191">
    <property type="entry name" value="AAA_16"/>
    <property type="match status" value="1"/>
</dbReference>
<proteinExistence type="predicted"/>
<dbReference type="SUPFAM" id="SSF52540">
    <property type="entry name" value="P-loop containing nucleoside triphosphate hydrolases"/>
    <property type="match status" value="1"/>
</dbReference>
<dbReference type="PANTHER" id="PTHR16305:SF28">
    <property type="entry name" value="GUANYLATE CYCLASE DOMAIN-CONTAINING PROTEIN"/>
    <property type="match status" value="1"/>
</dbReference>
<dbReference type="SMART" id="SM00028">
    <property type="entry name" value="TPR"/>
    <property type="match status" value="4"/>
</dbReference>
<dbReference type="Gene3D" id="1.25.40.10">
    <property type="entry name" value="Tetratricopeptide repeat domain"/>
    <property type="match status" value="2"/>
</dbReference>
<dbReference type="OrthoDB" id="341967at2"/>
<dbReference type="EC" id="4.6.1.1" evidence="4"/>
<dbReference type="RefSeq" id="WP_093963090.1">
    <property type="nucleotide sequence ID" value="NZ_FXYG01000002.1"/>
</dbReference>
<reference evidence="5" key="1">
    <citation type="submission" date="2017-05" db="EMBL/GenBank/DDBJ databases">
        <authorList>
            <person name="Rodrigo-Torres L."/>
            <person name="Arahal R. D."/>
            <person name="Lucena T."/>
        </authorList>
    </citation>
    <scope>NUCLEOTIDE SEQUENCE [LARGE SCALE GENOMIC DNA]</scope>
    <source>
        <strain evidence="5">CECT 8715</strain>
    </source>
</reference>
<name>A0A238KAX6_9RHOB</name>
<dbReference type="GO" id="GO:0035556">
    <property type="term" value="P:intracellular signal transduction"/>
    <property type="evidence" value="ECO:0007669"/>
    <property type="project" value="InterPro"/>
</dbReference>
<evidence type="ECO:0000256" key="1">
    <source>
        <dbReference type="ARBA" id="ARBA00022741"/>
    </source>
</evidence>
<keyword evidence="4" id="KW-0456">Lyase</keyword>
<dbReference type="InterPro" id="IPR029787">
    <property type="entry name" value="Nucleotide_cyclase"/>
</dbReference>
<dbReference type="InterPro" id="IPR011990">
    <property type="entry name" value="TPR-like_helical_dom_sf"/>
</dbReference>
<keyword evidence="2" id="KW-0067">ATP-binding</keyword>
<dbReference type="SMART" id="SM00044">
    <property type="entry name" value="CYCc"/>
    <property type="match status" value="1"/>
</dbReference>
<keyword evidence="1" id="KW-0547">Nucleotide-binding</keyword>
<dbReference type="InterPro" id="IPR027417">
    <property type="entry name" value="P-loop_NTPase"/>
</dbReference>
<gene>
    <name evidence="4" type="primary">cyaA_1</name>
    <name evidence="4" type="ORF">RUA8715_01526</name>
</gene>
<dbReference type="InterPro" id="IPR041664">
    <property type="entry name" value="AAA_16"/>
</dbReference>
<dbReference type="GO" id="GO:0005737">
    <property type="term" value="C:cytoplasm"/>
    <property type="evidence" value="ECO:0007669"/>
    <property type="project" value="TreeGrafter"/>
</dbReference>
<dbReference type="GO" id="GO:0009190">
    <property type="term" value="P:cyclic nucleotide biosynthetic process"/>
    <property type="evidence" value="ECO:0007669"/>
    <property type="project" value="InterPro"/>
</dbReference>
<dbReference type="Gene3D" id="3.40.50.300">
    <property type="entry name" value="P-loop containing nucleotide triphosphate hydrolases"/>
    <property type="match status" value="1"/>
</dbReference>
<dbReference type="Pfam" id="PF00211">
    <property type="entry name" value="Guanylate_cyc"/>
    <property type="match status" value="1"/>
</dbReference>
<accession>A0A238KAX6</accession>
<dbReference type="PROSITE" id="PS50125">
    <property type="entry name" value="GUANYLATE_CYCLASE_2"/>
    <property type="match status" value="1"/>
</dbReference>
<dbReference type="GO" id="GO:0005524">
    <property type="term" value="F:ATP binding"/>
    <property type="evidence" value="ECO:0007669"/>
    <property type="project" value="UniProtKB-KW"/>
</dbReference>
<dbReference type="SUPFAM" id="SSF48452">
    <property type="entry name" value="TPR-like"/>
    <property type="match status" value="2"/>
</dbReference>
<dbReference type="GO" id="GO:0004016">
    <property type="term" value="F:adenylate cyclase activity"/>
    <property type="evidence" value="ECO:0007669"/>
    <property type="project" value="UniProtKB-EC"/>
</dbReference>
<evidence type="ECO:0000313" key="4">
    <source>
        <dbReference type="EMBL" id="SMX40011.1"/>
    </source>
</evidence>
<dbReference type="CDD" id="cd07302">
    <property type="entry name" value="CHD"/>
    <property type="match status" value="1"/>
</dbReference>